<organism evidence="6 7">
    <name type="scientific">Pyrinomonas methylaliphatogenes</name>
    <dbReference type="NCBI Taxonomy" id="454194"/>
    <lineage>
        <taxon>Bacteria</taxon>
        <taxon>Pseudomonadati</taxon>
        <taxon>Acidobacteriota</taxon>
        <taxon>Blastocatellia</taxon>
        <taxon>Blastocatellales</taxon>
        <taxon>Pyrinomonadaceae</taxon>
        <taxon>Pyrinomonas</taxon>
    </lineage>
</organism>
<dbReference type="InterPro" id="IPR001647">
    <property type="entry name" value="HTH_TetR"/>
</dbReference>
<dbReference type="RefSeq" id="WP_041974093.1">
    <property type="nucleotide sequence ID" value="NZ_CBXV010000002.1"/>
</dbReference>
<protein>
    <submittedName>
        <fullName evidence="6">Transcriptional regulator, TetR family</fullName>
    </submittedName>
</protein>
<keyword evidence="2 4" id="KW-0238">DNA-binding</keyword>
<gene>
    <name evidence="6" type="ORF">PYK22_00566</name>
</gene>
<dbReference type="InterPro" id="IPR050109">
    <property type="entry name" value="HTH-type_TetR-like_transc_reg"/>
</dbReference>
<dbReference type="SUPFAM" id="SSF48498">
    <property type="entry name" value="Tetracyclin repressor-like, C-terminal domain"/>
    <property type="match status" value="1"/>
</dbReference>
<dbReference type="PROSITE" id="PS50977">
    <property type="entry name" value="HTH_TETR_2"/>
    <property type="match status" value="1"/>
</dbReference>
<dbReference type="InterPro" id="IPR009057">
    <property type="entry name" value="Homeodomain-like_sf"/>
</dbReference>
<dbReference type="InterPro" id="IPR039536">
    <property type="entry name" value="TetR_C_Proteobacteria"/>
</dbReference>
<dbReference type="FunFam" id="1.10.10.60:FF:000141">
    <property type="entry name" value="TetR family transcriptional regulator"/>
    <property type="match status" value="1"/>
</dbReference>
<dbReference type="GO" id="GO:0003700">
    <property type="term" value="F:DNA-binding transcription factor activity"/>
    <property type="evidence" value="ECO:0007669"/>
    <property type="project" value="TreeGrafter"/>
</dbReference>
<dbReference type="EMBL" id="CBXV010000002">
    <property type="protein sequence ID" value="CDM64572.1"/>
    <property type="molecule type" value="Genomic_DNA"/>
</dbReference>
<dbReference type="STRING" id="454194.PYK22_00566"/>
<dbReference type="Pfam" id="PF00440">
    <property type="entry name" value="TetR_N"/>
    <property type="match status" value="1"/>
</dbReference>
<dbReference type="PRINTS" id="PR00455">
    <property type="entry name" value="HTHTETR"/>
</dbReference>
<accession>A0A0B6WUZ1</accession>
<keyword evidence="7" id="KW-1185">Reference proteome</keyword>
<keyword evidence="1" id="KW-0805">Transcription regulation</keyword>
<dbReference type="OrthoDB" id="9812993at2"/>
<keyword evidence="3" id="KW-0804">Transcription</keyword>
<dbReference type="InterPro" id="IPR023772">
    <property type="entry name" value="DNA-bd_HTH_TetR-type_CS"/>
</dbReference>
<evidence type="ECO:0000313" key="7">
    <source>
        <dbReference type="Proteomes" id="UP000031518"/>
    </source>
</evidence>
<dbReference type="Pfam" id="PF14246">
    <property type="entry name" value="TetR_C_7"/>
    <property type="match status" value="1"/>
</dbReference>
<evidence type="ECO:0000256" key="4">
    <source>
        <dbReference type="PROSITE-ProRule" id="PRU00335"/>
    </source>
</evidence>
<evidence type="ECO:0000256" key="2">
    <source>
        <dbReference type="ARBA" id="ARBA00023125"/>
    </source>
</evidence>
<reference evidence="6 7" key="2">
    <citation type="submission" date="2015-01" db="EMBL/GenBank/DDBJ databases">
        <title>Complete genome sequence of Pyrinomonas methylaliphatogenes type strain K22T.</title>
        <authorList>
            <person name="Lee K.C.Y."/>
            <person name="Power J.F."/>
            <person name="Dunfield P.F."/>
            <person name="Morgan X.C."/>
            <person name="Huttenhower C."/>
            <person name="Stott M.B."/>
        </authorList>
    </citation>
    <scope>NUCLEOTIDE SEQUENCE [LARGE SCALE GENOMIC DNA]</scope>
    <source>
        <strain evidence="6 7">K22</strain>
    </source>
</reference>
<dbReference type="SUPFAM" id="SSF46689">
    <property type="entry name" value="Homeodomain-like"/>
    <property type="match status" value="1"/>
</dbReference>
<name>A0A0B6WUZ1_9BACT</name>
<evidence type="ECO:0000256" key="1">
    <source>
        <dbReference type="ARBA" id="ARBA00023015"/>
    </source>
</evidence>
<evidence type="ECO:0000256" key="3">
    <source>
        <dbReference type="ARBA" id="ARBA00023163"/>
    </source>
</evidence>
<feature type="domain" description="HTH tetR-type" evidence="5">
    <location>
        <begin position="15"/>
        <end position="75"/>
    </location>
</feature>
<dbReference type="GO" id="GO:0000976">
    <property type="term" value="F:transcription cis-regulatory region binding"/>
    <property type="evidence" value="ECO:0007669"/>
    <property type="project" value="TreeGrafter"/>
</dbReference>
<evidence type="ECO:0000259" key="5">
    <source>
        <dbReference type="PROSITE" id="PS50977"/>
    </source>
</evidence>
<proteinExistence type="predicted"/>
<dbReference type="PANTHER" id="PTHR30055">
    <property type="entry name" value="HTH-TYPE TRANSCRIPTIONAL REGULATOR RUTR"/>
    <property type="match status" value="1"/>
</dbReference>
<dbReference type="InterPro" id="IPR036271">
    <property type="entry name" value="Tet_transcr_reg_TetR-rel_C_sf"/>
</dbReference>
<sequence>MRRKQTNDLDLEGLPEKAAVILESAMHEFLAHGYAATSMDRVAAAAGVSKATVYSYFEDKEELFNALIEHLVQRRFRTIFGMLSTLQSAQTDPHIALKRLAISILDDVATDKQFQAFIRLIIGESERFPELANAYIRSVVKPVIKSLAQYLASQTQLRLADPEAAARVFIGSLVYHFLIQEVLHGKDSLPMRRDRLVDTLITFITCKGSRPYEQMCE</sequence>
<evidence type="ECO:0000313" key="6">
    <source>
        <dbReference type="EMBL" id="CDM64572.1"/>
    </source>
</evidence>
<dbReference type="PROSITE" id="PS01081">
    <property type="entry name" value="HTH_TETR_1"/>
    <property type="match status" value="1"/>
</dbReference>
<reference evidence="6 7" key="1">
    <citation type="submission" date="2013-12" db="EMBL/GenBank/DDBJ databases">
        <authorList>
            <person name="Stott M."/>
        </authorList>
    </citation>
    <scope>NUCLEOTIDE SEQUENCE [LARGE SCALE GENOMIC DNA]</scope>
    <source>
        <strain evidence="6 7">K22</strain>
    </source>
</reference>
<dbReference type="PANTHER" id="PTHR30055:SF234">
    <property type="entry name" value="HTH-TYPE TRANSCRIPTIONAL REGULATOR BETI"/>
    <property type="match status" value="1"/>
</dbReference>
<feature type="DNA-binding region" description="H-T-H motif" evidence="4">
    <location>
        <begin position="38"/>
        <end position="57"/>
    </location>
</feature>
<dbReference type="Proteomes" id="UP000031518">
    <property type="component" value="Unassembled WGS sequence"/>
</dbReference>
<dbReference type="AlphaFoldDB" id="A0A0B6WUZ1"/>
<dbReference type="Gene3D" id="1.10.357.10">
    <property type="entry name" value="Tetracycline Repressor, domain 2"/>
    <property type="match status" value="1"/>
</dbReference>